<dbReference type="Gene3D" id="1.10.10.60">
    <property type="entry name" value="Homeodomain-like"/>
    <property type="match status" value="1"/>
</dbReference>
<evidence type="ECO:0000256" key="1">
    <source>
        <dbReference type="ARBA" id="ARBA00023015"/>
    </source>
</evidence>
<dbReference type="AlphaFoldDB" id="A0AAE9ZUQ0"/>
<dbReference type="KEGG" id="slom:PXH66_13830"/>
<reference evidence="6" key="1">
    <citation type="submission" date="2023-03" db="EMBL/GenBank/DDBJ databases">
        <title>Lomoglobus Profundus gen. nov., sp. nov., a novel member of the phylum Verrucomicrobia, isolated from deep-marine sediment of South China Sea.</title>
        <authorList>
            <person name="Ahmad T."/>
            <person name="Ishaq S.E."/>
            <person name="Wang F."/>
        </authorList>
    </citation>
    <scope>NUCLEOTIDE SEQUENCE</scope>
    <source>
        <strain evidence="6">LMO-M01</strain>
    </source>
</reference>
<dbReference type="InterPro" id="IPR018060">
    <property type="entry name" value="HTH_AraC"/>
</dbReference>
<evidence type="ECO:0000313" key="7">
    <source>
        <dbReference type="Proteomes" id="UP001218638"/>
    </source>
</evidence>
<dbReference type="SUPFAM" id="SSF46689">
    <property type="entry name" value="Homeodomain-like"/>
    <property type="match status" value="1"/>
</dbReference>
<keyword evidence="1" id="KW-0805">Transcription regulation</keyword>
<dbReference type="PANTHER" id="PTHR43280">
    <property type="entry name" value="ARAC-FAMILY TRANSCRIPTIONAL REGULATOR"/>
    <property type="match status" value="1"/>
</dbReference>
<keyword evidence="3" id="KW-0804">Transcription</keyword>
<dbReference type="InterPro" id="IPR018062">
    <property type="entry name" value="HTH_AraC-typ_CS"/>
</dbReference>
<feature type="region of interest" description="Disordered" evidence="4">
    <location>
        <begin position="284"/>
        <end position="303"/>
    </location>
</feature>
<feature type="compositionally biased region" description="Polar residues" evidence="4">
    <location>
        <begin position="294"/>
        <end position="303"/>
    </location>
</feature>
<evidence type="ECO:0000256" key="3">
    <source>
        <dbReference type="ARBA" id="ARBA00023163"/>
    </source>
</evidence>
<name>A0AAE9ZUQ0_9BACT</name>
<dbReference type="PRINTS" id="PR00032">
    <property type="entry name" value="HTHARAC"/>
</dbReference>
<dbReference type="Pfam" id="PF12833">
    <property type="entry name" value="HTH_18"/>
    <property type="match status" value="1"/>
</dbReference>
<dbReference type="RefSeq" id="WP_330929209.1">
    <property type="nucleotide sequence ID" value="NZ_CP119075.1"/>
</dbReference>
<dbReference type="PROSITE" id="PS00041">
    <property type="entry name" value="HTH_ARAC_FAMILY_1"/>
    <property type="match status" value="1"/>
</dbReference>
<feature type="domain" description="HTH araC/xylS-type" evidence="5">
    <location>
        <begin position="189"/>
        <end position="288"/>
    </location>
</feature>
<dbReference type="InterPro" id="IPR009057">
    <property type="entry name" value="Homeodomain-like_sf"/>
</dbReference>
<dbReference type="PANTHER" id="PTHR43280:SF10">
    <property type="entry name" value="REGULATORY PROTEIN POCR"/>
    <property type="match status" value="1"/>
</dbReference>
<evidence type="ECO:0000313" key="6">
    <source>
        <dbReference type="EMBL" id="WED63414.1"/>
    </source>
</evidence>
<accession>A0AAE9ZUQ0</accession>
<dbReference type="SMART" id="SM00342">
    <property type="entry name" value="HTH_ARAC"/>
    <property type="match status" value="1"/>
</dbReference>
<sequence length="303" mass="34564">MTDREMLLEHARKLMLPGALHRCHRIIKGLQARNLRGESYLRESQRLILVVSGEARFVGVEAGEHFDLKLKVGDAIFFGPRSYICPKPRQSYQSLGLLYQPDDALIKLSLTSRVPGPTGVTLSYLAQWELWRKTHLRLDYLFRLLGETAPVATADSYVHKLCELLVAEAIELLNAPTSKNPEPGSYLWERACTYLADHWADASISRASLARYLNAHPNHVSRIFRHTGKTTIAAYLNELRLMHSLDLLEDSSYNITEIAALCGYSDLQYYIYCFRRRFGNTPGQFRNQHRRRNAASSLTTTHS</sequence>
<protein>
    <submittedName>
        <fullName evidence="6">AraC family transcriptional regulator</fullName>
    </submittedName>
</protein>
<dbReference type="EMBL" id="CP119075">
    <property type="protein sequence ID" value="WED63414.1"/>
    <property type="molecule type" value="Genomic_DNA"/>
</dbReference>
<dbReference type="InterPro" id="IPR020449">
    <property type="entry name" value="Tscrpt_reg_AraC-type_HTH"/>
</dbReference>
<keyword evidence="2" id="KW-0238">DNA-binding</keyword>
<evidence type="ECO:0000259" key="5">
    <source>
        <dbReference type="PROSITE" id="PS01124"/>
    </source>
</evidence>
<organism evidence="6 7">
    <name type="scientific">Synoicihabitans lomoniglobus</name>
    <dbReference type="NCBI Taxonomy" id="2909285"/>
    <lineage>
        <taxon>Bacteria</taxon>
        <taxon>Pseudomonadati</taxon>
        <taxon>Verrucomicrobiota</taxon>
        <taxon>Opitutia</taxon>
        <taxon>Opitutales</taxon>
        <taxon>Opitutaceae</taxon>
        <taxon>Synoicihabitans</taxon>
    </lineage>
</organism>
<dbReference type="GO" id="GO:0003700">
    <property type="term" value="F:DNA-binding transcription factor activity"/>
    <property type="evidence" value="ECO:0007669"/>
    <property type="project" value="InterPro"/>
</dbReference>
<dbReference type="Proteomes" id="UP001218638">
    <property type="component" value="Chromosome"/>
</dbReference>
<dbReference type="GO" id="GO:0043565">
    <property type="term" value="F:sequence-specific DNA binding"/>
    <property type="evidence" value="ECO:0007669"/>
    <property type="project" value="InterPro"/>
</dbReference>
<evidence type="ECO:0000256" key="4">
    <source>
        <dbReference type="SAM" id="MobiDB-lite"/>
    </source>
</evidence>
<evidence type="ECO:0000256" key="2">
    <source>
        <dbReference type="ARBA" id="ARBA00023125"/>
    </source>
</evidence>
<dbReference type="PROSITE" id="PS01124">
    <property type="entry name" value="HTH_ARAC_FAMILY_2"/>
    <property type="match status" value="1"/>
</dbReference>
<keyword evidence="7" id="KW-1185">Reference proteome</keyword>
<gene>
    <name evidence="6" type="ORF">PXH66_13830</name>
</gene>
<proteinExistence type="predicted"/>